<dbReference type="AlphaFoldDB" id="A0A7U2EXB3"/>
<dbReference type="KEGG" id="pno:SNOG_14856"/>
<organism evidence="1 2">
    <name type="scientific">Phaeosphaeria nodorum (strain SN15 / ATCC MYA-4574 / FGSC 10173)</name>
    <name type="common">Glume blotch fungus</name>
    <name type="synonym">Parastagonospora nodorum</name>
    <dbReference type="NCBI Taxonomy" id="321614"/>
    <lineage>
        <taxon>Eukaryota</taxon>
        <taxon>Fungi</taxon>
        <taxon>Dikarya</taxon>
        <taxon>Ascomycota</taxon>
        <taxon>Pezizomycotina</taxon>
        <taxon>Dothideomycetes</taxon>
        <taxon>Pleosporomycetidae</taxon>
        <taxon>Pleosporales</taxon>
        <taxon>Pleosporineae</taxon>
        <taxon>Phaeosphaeriaceae</taxon>
        <taxon>Parastagonospora</taxon>
    </lineage>
</organism>
<reference evidence="2" key="1">
    <citation type="journal article" date="2021" name="BMC Genomics">
        <title>Chromosome-level genome assembly and manually-curated proteome of model necrotroph Parastagonospora nodorum Sn15 reveals a genome-wide trove of candidate effector homologs, and redundancy of virulence-related functions within an accessory chromosome.</title>
        <authorList>
            <person name="Bertazzoni S."/>
            <person name="Jones D.A.B."/>
            <person name="Phan H.T."/>
            <person name="Tan K.-C."/>
            <person name="Hane J.K."/>
        </authorList>
    </citation>
    <scope>NUCLEOTIDE SEQUENCE [LARGE SCALE GENOMIC DNA]</scope>
    <source>
        <strain evidence="2">SN15 / ATCC MYA-4574 / FGSC 10173)</strain>
    </source>
</reference>
<evidence type="ECO:0000313" key="2">
    <source>
        <dbReference type="Proteomes" id="UP000663193"/>
    </source>
</evidence>
<sequence length="41" mass="4637">MTVENVEMFRFRQQEPAYTFSSSDDLAAAAHLSLSTVKEND</sequence>
<name>A0A7U2EXB3_PHANO</name>
<dbReference type="Proteomes" id="UP000663193">
    <property type="component" value="Chromosome 5"/>
</dbReference>
<dbReference type="VEuPathDB" id="FungiDB:JI435_148560"/>
<dbReference type="EMBL" id="CP069027">
    <property type="protein sequence ID" value="QRC94697.1"/>
    <property type="molecule type" value="Genomic_DNA"/>
</dbReference>
<evidence type="ECO:0000313" key="1">
    <source>
        <dbReference type="EMBL" id="QRC94697.1"/>
    </source>
</evidence>
<accession>A0A7U2EXB3</accession>
<dbReference type="RefSeq" id="XP_001805027.1">
    <property type="nucleotide sequence ID" value="XM_001804975.1"/>
</dbReference>
<gene>
    <name evidence="1" type="ORF">JI435_148560</name>
</gene>
<keyword evidence="2" id="KW-1185">Reference proteome</keyword>
<proteinExistence type="predicted"/>
<protein>
    <submittedName>
        <fullName evidence="1">Uncharacterized protein</fullName>
    </submittedName>
</protein>